<comment type="caution">
    <text evidence="3">The sequence shown here is derived from an EMBL/GenBank/DDBJ whole genome shotgun (WGS) entry which is preliminary data.</text>
</comment>
<dbReference type="PANTHER" id="PTHR42678">
    <property type="entry name" value="AMIDASE"/>
    <property type="match status" value="1"/>
</dbReference>
<dbReference type="Proteomes" id="UP001154282">
    <property type="component" value="Unassembled WGS sequence"/>
</dbReference>
<gene>
    <name evidence="3" type="ORF">LITE_LOCUS48405</name>
</gene>
<dbReference type="SUPFAM" id="SSF75304">
    <property type="entry name" value="Amidase signature (AS) enzymes"/>
    <property type="match status" value="1"/>
</dbReference>
<dbReference type="Pfam" id="PF01425">
    <property type="entry name" value="Amidase"/>
    <property type="match status" value="1"/>
</dbReference>
<dbReference type="PANTHER" id="PTHR42678:SF25">
    <property type="entry name" value="AMIDASE C869.01"/>
    <property type="match status" value="1"/>
</dbReference>
<dbReference type="InterPro" id="IPR036928">
    <property type="entry name" value="AS_sf"/>
</dbReference>
<feature type="chain" id="PRO_5044021356" description="Amidase domain-containing protein" evidence="1">
    <location>
        <begin position="31"/>
        <end position="426"/>
    </location>
</feature>
<keyword evidence="1" id="KW-0732">Signal</keyword>
<evidence type="ECO:0000259" key="2">
    <source>
        <dbReference type="Pfam" id="PF01425"/>
    </source>
</evidence>
<name>A0AAV0RJ24_9ROSI</name>
<feature type="signal peptide" evidence="1">
    <location>
        <begin position="1"/>
        <end position="30"/>
    </location>
</feature>
<evidence type="ECO:0000256" key="1">
    <source>
        <dbReference type="SAM" id="SignalP"/>
    </source>
</evidence>
<dbReference type="AlphaFoldDB" id="A0AAV0RJ24"/>
<dbReference type="Gene3D" id="3.90.1300.10">
    <property type="entry name" value="Amidase signature (AS) domain"/>
    <property type="match status" value="2"/>
</dbReference>
<sequence>MAVTKLPNAGAIARLFLLSTAALILAGAIATPHFAIEEATVEQIQQAFAQNQLTSKQLVNFYFDQIRSLNPLLRGVLEVNPDALRQAEQADRERAAGGLLTDLHGIPVLLKDGIGTRDALNTTCGSYALLGSVVARDAGVVERLRRAGAVILGKASQSEWYNVRSFSIPGGWCARSGQAVNPYVEGGNPCGSSSGSAVSVAANMVAVSLGTETDGSILCPADRNSVVGIKPTVGLEVFRRGGATVVDHLEIAEINVILDPFKSGEVPVLMAEFKVGINQYLEELVESPVRSLADIIAFNINNPVLENMKEYAQDLLVAAETTNGIGEQEVEAMQLMENLSREGFEGLMKQHKLDAMVTFGADAAPVLAMGGYPAISVPAGYDGKGSPFGIAFGGLKGTEPKLIEVAYAFEQATNIRRPPSKLQCEI</sequence>
<reference evidence="3" key="1">
    <citation type="submission" date="2022-08" db="EMBL/GenBank/DDBJ databases">
        <authorList>
            <person name="Gutierrez-Valencia J."/>
        </authorList>
    </citation>
    <scope>NUCLEOTIDE SEQUENCE</scope>
</reference>
<accession>A0AAV0RJ24</accession>
<evidence type="ECO:0000313" key="4">
    <source>
        <dbReference type="Proteomes" id="UP001154282"/>
    </source>
</evidence>
<dbReference type="InterPro" id="IPR023631">
    <property type="entry name" value="Amidase_dom"/>
</dbReference>
<protein>
    <recommendedName>
        <fullName evidence="2">Amidase domain-containing protein</fullName>
    </recommendedName>
</protein>
<proteinExistence type="predicted"/>
<feature type="domain" description="Amidase" evidence="2">
    <location>
        <begin position="58"/>
        <end position="235"/>
    </location>
</feature>
<keyword evidence="4" id="KW-1185">Reference proteome</keyword>
<evidence type="ECO:0000313" key="3">
    <source>
        <dbReference type="EMBL" id="CAI0557550.1"/>
    </source>
</evidence>
<organism evidence="3 4">
    <name type="scientific">Linum tenue</name>
    <dbReference type="NCBI Taxonomy" id="586396"/>
    <lineage>
        <taxon>Eukaryota</taxon>
        <taxon>Viridiplantae</taxon>
        <taxon>Streptophyta</taxon>
        <taxon>Embryophyta</taxon>
        <taxon>Tracheophyta</taxon>
        <taxon>Spermatophyta</taxon>
        <taxon>Magnoliopsida</taxon>
        <taxon>eudicotyledons</taxon>
        <taxon>Gunneridae</taxon>
        <taxon>Pentapetalae</taxon>
        <taxon>rosids</taxon>
        <taxon>fabids</taxon>
        <taxon>Malpighiales</taxon>
        <taxon>Linaceae</taxon>
        <taxon>Linum</taxon>
    </lineage>
</organism>
<dbReference type="EMBL" id="CAMGYJ010000011">
    <property type="protein sequence ID" value="CAI0557550.1"/>
    <property type="molecule type" value="Genomic_DNA"/>
</dbReference>